<protein>
    <submittedName>
        <fullName evidence="1">Uncharacterized protein</fullName>
    </submittedName>
</protein>
<evidence type="ECO:0000313" key="1">
    <source>
        <dbReference type="EMBL" id="BAZ00509.1"/>
    </source>
</evidence>
<accession>A0A1Z4N439</accession>
<organism evidence="1 2">
    <name type="scientific">Tolypothrix tenuis PCC 7101</name>
    <dbReference type="NCBI Taxonomy" id="231146"/>
    <lineage>
        <taxon>Bacteria</taxon>
        <taxon>Bacillati</taxon>
        <taxon>Cyanobacteriota</taxon>
        <taxon>Cyanophyceae</taxon>
        <taxon>Nostocales</taxon>
        <taxon>Tolypothrichaceae</taxon>
        <taxon>Tolypothrix</taxon>
    </lineage>
</organism>
<reference evidence="1 2" key="1">
    <citation type="submission" date="2017-06" db="EMBL/GenBank/DDBJ databases">
        <title>Genome sequencing of cyanobaciteial culture collection at National Institute for Environmental Studies (NIES).</title>
        <authorList>
            <person name="Hirose Y."/>
            <person name="Shimura Y."/>
            <person name="Fujisawa T."/>
            <person name="Nakamura Y."/>
            <person name="Kawachi M."/>
        </authorList>
    </citation>
    <scope>NUCLEOTIDE SEQUENCE [LARGE SCALE GENOMIC DNA]</scope>
    <source>
        <strain evidence="1 2">NIES-37</strain>
    </source>
</reference>
<sequence>MKLKLTTIKGNRVDVDILNQKLSIDALDIVQVPYKRTTTNVEGEQRKALRIENPFLGYIVLDDKSENALNEEINKQINRELDERKRKEDAIEGLTLLKQEINKHEYFNYQIRRMQDDENLILTPTPPTSDINALARQYPLAALYLKAEHLEVNAYYYNQRQAAQRTQEAILGGATLEDAKKIAQDWEPGDGILEAVLGLDLAHID</sequence>
<dbReference type="Proteomes" id="UP000218785">
    <property type="component" value="Chromosome"/>
</dbReference>
<dbReference type="KEGG" id="ttq:NIES37_45010"/>
<gene>
    <name evidence="1" type="ORF">NIES37_45010</name>
</gene>
<proteinExistence type="predicted"/>
<evidence type="ECO:0000313" key="2">
    <source>
        <dbReference type="Proteomes" id="UP000218785"/>
    </source>
</evidence>
<dbReference type="EMBL" id="AP018248">
    <property type="protein sequence ID" value="BAZ00509.1"/>
    <property type="molecule type" value="Genomic_DNA"/>
</dbReference>
<dbReference type="AlphaFoldDB" id="A0A1Z4N439"/>
<name>A0A1Z4N439_9CYAN</name>
<keyword evidence="2" id="KW-1185">Reference proteome</keyword>